<dbReference type="Proteomes" id="UP000814128">
    <property type="component" value="Unassembled WGS sequence"/>
</dbReference>
<organism evidence="1 2">
    <name type="scientific">Vararia minispora EC-137</name>
    <dbReference type="NCBI Taxonomy" id="1314806"/>
    <lineage>
        <taxon>Eukaryota</taxon>
        <taxon>Fungi</taxon>
        <taxon>Dikarya</taxon>
        <taxon>Basidiomycota</taxon>
        <taxon>Agaricomycotina</taxon>
        <taxon>Agaricomycetes</taxon>
        <taxon>Russulales</taxon>
        <taxon>Lachnocladiaceae</taxon>
        <taxon>Vararia</taxon>
    </lineage>
</organism>
<name>A0ACB8QD91_9AGAM</name>
<gene>
    <name evidence="1" type="ORF">K488DRAFT_56112</name>
</gene>
<proteinExistence type="predicted"/>
<keyword evidence="2" id="KW-1185">Reference proteome</keyword>
<accession>A0ACB8QD91</accession>
<protein>
    <submittedName>
        <fullName evidence="1">Uncharacterized protein</fullName>
    </submittedName>
</protein>
<evidence type="ECO:0000313" key="1">
    <source>
        <dbReference type="EMBL" id="KAI0029555.1"/>
    </source>
</evidence>
<evidence type="ECO:0000313" key="2">
    <source>
        <dbReference type="Proteomes" id="UP000814128"/>
    </source>
</evidence>
<comment type="caution">
    <text evidence="1">The sequence shown here is derived from an EMBL/GenBank/DDBJ whole genome shotgun (WGS) entry which is preliminary data.</text>
</comment>
<sequence>MSTPERRREIAQDTLYRTPSIISSTPGASDTSIFISPSRDTYNDPLRYRNPLAPLERTRCPTFPPTTVRVDGRDAFTCARDVMQDGHEKVVVLNLASDERRAGGWLEYLTRTQEEALCYSSTLYTTLKEEYYPWPNLGPGASAGIFSPAVVVFKHDLDHDCADLPVEQRRVVSVITVAAPRHPQLTPDGSSLGREEDIEDFRAKIRLIYRIAGREKRQALILGACPMGCGAYACPPEQVASEMRAILLEDEFRGWFSAVVFAVYRSETHPSPVYDVFKRFLDGTVV</sequence>
<dbReference type="EMBL" id="MU273669">
    <property type="protein sequence ID" value="KAI0029555.1"/>
    <property type="molecule type" value="Genomic_DNA"/>
</dbReference>
<reference evidence="1" key="2">
    <citation type="journal article" date="2022" name="New Phytol.">
        <title>Evolutionary transition to the ectomycorrhizal habit in the genomes of a hyperdiverse lineage of mushroom-forming fungi.</title>
        <authorList>
            <person name="Looney B."/>
            <person name="Miyauchi S."/>
            <person name="Morin E."/>
            <person name="Drula E."/>
            <person name="Courty P.E."/>
            <person name="Kohler A."/>
            <person name="Kuo A."/>
            <person name="LaButti K."/>
            <person name="Pangilinan J."/>
            <person name="Lipzen A."/>
            <person name="Riley R."/>
            <person name="Andreopoulos W."/>
            <person name="He G."/>
            <person name="Johnson J."/>
            <person name="Nolan M."/>
            <person name="Tritt A."/>
            <person name="Barry K.W."/>
            <person name="Grigoriev I.V."/>
            <person name="Nagy L.G."/>
            <person name="Hibbett D."/>
            <person name="Henrissat B."/>
            <person name="Matheny P.B."/>
            <person name="Labbe J."/>
            <person name="Martin F.M."/>
        </authorList>
    </citation>
    <scope>NUCLEOTIDE SEQUENCE</scope>
    <source>
        <strain evidence="1">EC-137</strain>
    </source>
</reference>
<reference evidence="1" key="1">
    <citation type="submission" date="2021-02" db="EMBL/GenBank/DDBJ databases">
        <authorList>
            <consortium name="DOE Joint Genome Institute"/>
            <person name="Ahrendt S."/>
            <person name="Looney B.P."/>
            <person name="Miyauchi S."/>
            <person name="Morin E."/>
            <person name="Drula E."/>
            <person name="Courty P.E."/>
            <person name="Chicoki N."/>
            <person name="Fauchery L."/>
            <person name="Kohler A."/>
            <person name="Kuo A."/>
            <person name="Labutti K."/>
            <person name="Pangilinan J."/>
            <person name="Lipzen A."/>
            <person name="Riley R."/>
            <person name="Andreopoulos W."/>
            <person name="He G."/>
            <person name="Johnson J."/>
            <person name="Barry K.W."/>
            <person name="Grigoriev I.V."/>
            <person name="Nagy L."/>
            <person name="Hibbett D."/>
            <person name="Henrissat B."/>
            <person name="Matheny P.B."/>
            <person name="Labbe J."/>
            <person name="Martin F."/>
        </authorList>
    </citation>
    <scope>NUCLEOTIDE SEQUENCE</scope>
    <source>
        <strain evidence="1">EC-137</strain>
    </source>
</reference>